<accession>A0A1U9LDJ2</accession>
<keyword evidence="1" id="KW-0472">Membrane</keyword>
<dbReference type="KEGG" id="aper:A0U91_05130"/>
<dbReference type="Proteomes" id="UP000189055">
    <property type="component" value="Chromosome"/>
</dbReference>
<sequence>MKYGKNNISYIFSIFVFIIIYNIILSSRLFLKNLYDLGFYPATKAHIIYLILSVYPLIQEVIFCFLSSKTKIKFLSYFLEFITPILPILWFCYQVKYGQGPQGEADINEFSSFFERLFASFYENGPLIISIFLVRYFYFRKDSPVSQKNTNQ</sequence>
<feature type="transmembrane region" description="Helical" evidence="1">
    <location>
        <begin position="7"/>
        <end position="27"/>
    </location>
</feature>
<gene>
    <name evidence="2" type="ORF">A0U91_05130</name>
</gene>
<protein>
    <submittedName>
        <fullName evidence="2">Uncharacterized protein</fullName>
    </submittedName>
</protein>
<organism evidence="2 3">
    <name type="scientific">Acetobacter persici</name>
    <dbReference type="NCBI Taxonomy" id="1076596"/>
    <lineage>
        <taxon>Bacteria</taxon>
        <taxon>Pseudomonadati</taxon>
        <taxon>Pseudomonadota</taxon>
        <taxon>Alphaproteobacteria</taxon>
        <taxon>Acetobacterales</taxon>
        <taxon>Acetobacteraceae</taxon>
        <taxon>Acetobacter</taxon>
    </lineage>
</organism>
<feature type="transmembrane region" description="Helical" evidence="1">
    <location>
        <begin position="117"/>
        <end position="138"/>
    </location>
</feature>
<keyword evidence="1" id="KW-1133">Transmembrane helix</keyword>
<dbReference type="EMBL" id="CP014687">
    <property type="protein sequence ID" value="AQT04457.1"/>
    <property type="molecule type" value="Genomic_DNA"/>
</dbReference>
<feature type="transmembrane region" description="Helical" evidence="1">
    <location>
        <begin position="47"/>
        <end position="66"/>
    </location>
</feature>
<feature type="transmembrane region" description="Helical" evidence="1">
    <location>
        <begin position="78"/>
        <end position="97"/>
    </location>
</feature>
<dbReference type="AlphaFoldDB" id="A0A1U9LDJ2"/>
<reference evidence="2 3" key="1">
    <citation type="submission" date="2016-03" db="EMBL/GenBank/DDBJ databases">
        <title>Acetic acid bacteria sequencing.</title>
        <authorList>
            <person name="Brandt J."/>
            <person name="Jakob F."/>
            <person name="Vogel R.F."/>
        </authorList>
    </citation>
    <scope>NUCLEOTIDE SEQUENCE [LARGE SCALE GENOMIC DNA]</scope>
    <source>
        <strain evidence="2 3">TMW2.1084</strain>
    </source>
</reference>
<evidence type="ECO:0000313" key="3">
    <source>
        <dbReference type="Proteomes" id="UP000189055"/>
    </source>
</evidence>
<dbReference type="RefSeq" id="WP_077930330.1">
    <property type="nucleotide sequence ID" value="NZ_CP014687.1"/>
</dbReference>
<evidence type="ECO:0000313" key="2">
    <source>
        <dbReference type="EMBL" id="AQT04457.1"/>
    </source>
</evidence>
<proteinExistence type="predicted"/>
<evidence type="ECO:0000256" key="1">
    <source>
        <dbReference type="SAM" id="Phobius"/>
    </source>
</evidence>
<keyword evidence="1" id="KW-0812">Transmembrane</keyword>
<name>A0A1U9LDJ2_9PROT</name>